<dbReference type="PANTHER" id="PTHR10293">
    <property type="entry name" value="GLUTAREDOXIN FAMILY MEMBER"/>
    <property type="match status" value="1"/>
</dbReference>
<gene>
    <name evidence="7" type="ORF">OKIOD_LOCUS5567</name>
</gene>
<dbReference type="Pfam" id="PF00462">
    <property type="entry name" value="Glutaredoxin"/>
    <property type="match status" value="1"/>
</dbReference>
<evidence type="ECO:0000313" key="8">
    <source>
        <dbReference type="Proteomes" id="UP001158576"/>
    </source>
</evidence>
<evidence type="ECO:0000256" key="1">
    <source>
        <dbReference type="ARBA" id="ARBA00022714"/>
    </source>
</evidence>
<organism evidence="7 8">
    <name type="scientific">Oikopleura dioica</name>
    <name type="common">Tunicate</name>
    <dbReference type="NCBI Taxonomy" id="34765"/>
    <lineage>
        <taxon>Eukaryota</taxon>
        <taxon>Metazoa</taxon>
        <taxon>Chordata</taxon>
        <taxon>Tunicata</taxon>
        <taxon>Appendicularia</taxon>
        <taxon>Copelata</taxon>
        <taxon>Oikopleuridae</taxon>
        <taxon>Oikopleura</taxon>
    </lineage>
</organism>
<name>A0ABN7SCH0_OIKDI</name>
<dbReference type="EMBL" id="OU015569">
    <property type="protein sequence ID" value="CAG5095053.1"/>
    <property type="molecule type" value="Genomic_DNA"/>
</dbReference>
<dbReference type="InterPro" id="IPR033658">
    <property type="entry name" value="GRX_PICOT-like"/>
</dbReference>
<keyword evidence="5" id="KW-0676">Redox-active center</keyword>
<sequence>MFRRLAQSVVRRTQYRLASHDYEALVNAKKCVVFMKGTPDRPQCGFSRAVIQMLEAEGVDLNKEVSAHNILEEEGMREEMKDFSDWPTFPQVYLSGEFYGGCDIMYEDYKNEKLRGILLEAKLTLPEI</sequence>
<evidence type="ECO:0000256" key="5">
    <source>
        <dbReference type="ARBA" id="ARBA00023284"/>
    </source>
</evidence>
<dbReference type="InterPro" id="IPR036249">
    <property type="entry name" value="Thioredoxin-like_sf"/>
</dbReference>
<dbReference type="Proteomes" id="UP001158576">
    <property type="component" value="Chromosome XSR"/>
</dbReference>
<dbReference type="PROSITE" id="PS51354">
    <property type="entry name" value="GLUTAREDOXIN_2"/>
    <property type="match status" value="1"/>
</dbReference>
<keyword evidence="3" id="KW-0408">Iron</keyword>
<proteinExistence type="predicted"/>
<dbReference type="SUPFAM" id="SSF52833">
    <property type="entry name" value="Thioredoxin-like"/>
    <property type="match status" value="1"/>
</dbReference>
<accession>A0ABN7SCH0</accession>
<dbReference type="InterPro" id="IPR004480">
    <property type="entry name" value="Monothiol_GRX-rel"/>
</dbReference>
<evidence type="ECO:0000313" key="7">
    <source>
        <dbReference type="EMBL" id="CAG5095053.1"/>
    </source>
</evidence>
<reference evidence="7 8" key="1">
    <citation type="submission" date="2021-04" db="EMBL/GenBank/DDBJ databases">
        <authorList>
            <person name="Bliznina A."/>
        </authorList>
    </citation>
    <scope>NUCLEOTIDE SEQUENCE [LARGE SCALE GENOMIC DNA]</scope>
</reference>
<keyword evidence="4" id="KW-0411">Iron-sulfur</keyword>
<dbReference type="PANTHER" id="PTHR10293:SF16">
    <property type="entry name" value="GLUTAREDOXIN-RELATED PROTEIN 5, MITOCHONDRIAL"/>
    <property type="match status" value="1"/>
</dbReference>
<evidence type="ECO:0000256" key="2">
    <source>
        <dbReference type="ARBA" id="ARBA00022723"/>
    </source>
</evidence>
<keyword evidence="1" id="KW-0001">2Fe-2S</keyword>
<feature type="domain" description="Glutaredoxin" evidence="6">
    <location>
        <begin position="32"/>
        <end position="98"/>
    </location>
</feature>
<protein>
    <submittedName>
        <fullName evidence="7">Oidioi.mRNA.OKI2018_I69.XSR.g14009.t1.cds</fullName>
    </submittedName>
</protein>
<evidence type="ECO:0000256" key="4">
    <source>
        <dbReference type="ARBA" id="ARBA00023014"/>
    </source>
</evidence>
<evidence type="ECO:0000259" key="6">
    <source>
        <dbReference type="Pfam" id="PF00462"/>
    </source>
</evidence>
<evidence type="ECO:0000256" key="3">
    <source>
        <dbReference type="ARBA" id="ARBA00023004"/>
    </source>
</evidence>
<keyword evidence="8" id="KW-1185">Reference proteome</keyword>
<dbReference type="CDD" id="cd03028">
    <property type="entry name" value="GRX_PICOT_like"/>
    <property type="match status" value="1"/>
</dbReference>
<dbReference type="InterPro" id="IPR002109">
    <property type="entry name" value="Glutaredoxin"/>
</dbReference>
<dbReference type="Gene3D" id="3.40.30.10">
    <property type="entry name" value="Glutaredoxin"/>
    <property type="match status" value="1"/>
</dbReference>
<keyword evidence="2" id="KW-0479">Metal-binding</keyword>